<name>A0A5C7B5J4_9FLAO</name>
<evidence type="ECO:0000256" key="9">
    <source>
        <dbReference type="RuleBase" id="RU003357"/>
    </source>
</evidence>
<keyword evidence="7 8" id="KW-0998">Cell outer membrane</keyword>
<reference evidence="13 14" key="1">
    <citation type="submission" date="2019-08" db="EMBL/GenBank/DDBJ databases">
        <title>Genome of Psychroserpens burtonensis ACAM 167.</title>
        <authorList>
            <person name="Bowman J.P."/>
        </authorList>
    </citation>
    <scope>NUCLEOTIDE SEQUENCE [LARGE SCALE GENOMIC DNA]</scope>
    <source>
        <strain evidence="13 14">ACAM 167</strain>
    </source>
</reference>
<keyword evidence="13" id="KW-0675">Receptor</keyword>
<keyword evidence="5 9" id="KW-0798">TonB box</keyword>
<keyword evidence="6 8" id="KW-0472">Membrane</keyword>
<keyword evidence="10" id="KW-0732">Signal</keyword>
<dbReference type="AlphaFoldDB" id="A0A5C7B5J4"/>
<evidence type="ECO:0000256" key="8">
    <source>
        <dbReference type="PROSITE-ProRule" id="PRU01360"/>
    </source>
</evidence>
<organism evidence="13 14">
    <name type="scientific">Psychroserpens burtonensis</name>
    <dbReference type="NCBI Taxonomy" id="49278"/>
    <lineage>
        <taxon>Bacteria</taxon>
        <taxon>Pseudomonadati</taxon>
        <taxon>Bacteroidota</taxon>
        <taxon>Flavobacteriia</taxon>
        <taxon>Flavobacteriales</taxon>
        <taxon>Flavobacteriaceae</taxon>
        <taxon>Psychroserpens</taxon>
    </lineage>
</organism>
<feature type="signal peptide" evidence="10">
    <location>
        <begin position="1"/>
        <end position="23"/>
    </location>
</feature>
<evidence type="ECO:0000256" key="2">
    <source>
        <dbReference type="ARBA" id="ARBA00022448"/>
    </source>
</evidence>
<evidence type="ECO:0000256" key="4">
    <source>
        <dbReference type="ARBA" id="ARBA00022692"/>
    </source>
</evidence>
<comment type="caution">
    <text evidence="13">The sequence shown here is derived from an EMBL/GenBank/DDBJ whole genome shotgun (WGS) entry which is preliminary data.</text>
</comment>
<evidence type="ECO:0000259" key="11">
    <source>
        <dbReference type="Pfam" id="PF00593"/>
    </source>
</evidence>
<dbReference type="InterPro" id="IPR012910">
    <property type="entry name" value="Plug_dom"/>
</dbReference>
<dbReference type="STRING" id="1123037.GCA_000425305_01143"/>
<dbReference type="Gene3D" id="2.40.170.20">
    <property type="entry name" value="TonB-dependent receptor, beta-barrel domain"/>
    <property type="match status" value="1"/>
</dbReference>
<evidence type="ECO:0000259" key="12">
    <source>
        <dbReference type="Pfam" id="PF07715"/>
    </source>
</evidence>
<evidence type="ECO:0000256" key="3">
    <source>
        <dbReference type="ARBA" id="ARBA00022452"/>
    </source>
</evidence>
<proteinExistence type="inferred from homology"/>
<keyword evidence="2 8" id="KW-0813">Transport</keyword>
<accession>A0A5C7B5J4</accession>
<dbReference type="OrthoDB" id="9803050at2"/>
<dbReference type="Proteomes" id="UP000321938">
    <property type="component" value="Unassembled WGS sequence"/>
</dbReference>
<dbReference type="InterPro" id="IPR000531">
    <property type="entry name" value="Beta-barrel_TonB"/>
</dbReference>
<dbReference type="SUPFAM" id="SSF56935">
    <property type="entry name" value="Porins"/>
    <property type="match status" value="1"/>
</dbReference>
<sequence length="771" mass="88410">MNKKGVFYLFIILLFLNLNSSNAQSNLKTKLPLAEVLTIIESRFSIHFTYLDQTIANKSVLLPSETLSRENTLEYLRYETNLDFIIINNTSVVISKRSNPFSDFITQKLEEVVITNYLTKGISKNSDGKININTEYFGILPGLLEPDILQSIQALPGVMSVDERVSNINVRGGTHDQNLILWDGIKMYQSGHFFGLVSAFNPYLTKEVNVSKNGTSVKFGDGVSSVIDMQLSNSLDQNFKAGAGFNLINADGFAKVPLNEQAEIQVSARRSITDFIFTPTYDQYLQRVFQDSDFSNPQQENSEIISNNERFYFYDIATKFLYDITDQDQFRFNFLTINNRLSYDQQANDDSVIPLKNELEQNNFATGFEYLKYWNSKLTTTAKFYYTSYDLKATNFNIANDQRTNQDNKVNDLGLKMNATNHIDDNLKIHGGYQFSEVIISNAENTNNPTTEQFIKEVVRTHSIYGEAEFTSANKNTYARIGLRTNFIEKFSEFFTEPRLSVSHKLNNDFRLEFLAELKSQTTSQIIDLQNDFLGIEKRRWILSNNENIPIIKSVQAAAGIHYNKNKLLVSIEAFIKDVEGITSQSQGFQNQFQFIEDIGKFQVRGIDFLINKQFDYFSTWLSYSYSKNDYIFDNFNDGNPFPNNIDVRHAVTFASTYDFDNLKFALGFNWHSGRPQTLPLELQNQSNSQIDYDTPNSNRISAYFRTDISATYQLKFTNKLDASIGASLWNLFDRENVINTYYAKNSDGDIITVDNLSLGITPNISFRLRF</sequence>
<gene>
    <name evidence="13" type="ORF">ES692_13585</name>
</gene>
<evidence type="ECO:0000256" key="5">
    <source>
        <dbReference type="ARBA" id="ARBA00023077"/>
    </source>
</evidence>
<keyword evidence="3 8" id="KW-1134">Transmembrane beta strand</keyword>
<keyword evidence="14" id="KW-1185">Reference proteome</keyword>
<dbReference type="InterPro" id="IPR039426">
    <property type="entry name" value="TonB-dep_rcpt-like"/>
</dbReference>
<dbReference type="EMBL" id="VOSB01000020">
    <property type="protein sequence ID" value="TXE16159.1"/>
    <property type="molecule type" value="Genomic_DNA"/>
</dbReference>
<feature type="domain" description="TonB-dependent receptor plug" evidence="12">
    <location>
        <begin position="148"/>
        <end position="222"/>
    </location>
</feature>
<evidence type="ECO:0000256" key="1">
    <source>
        <dbReference type="ARBA" id="ARBA00004571"/>
    </source>
</evidence>
<dbReference type="InterPro" id="IPR036942">
    <property type="entry name" value="Beta-barrel_TonB_sf"/>
</dbReference>
<evidence type="ECO:0000256" key="7">
    <source>
        <dbReference type="ARBA" id="ARBA00023237"/>
    </source>
</evidence>
<evidence type="ECO:0000256" key="6">
    <source>
        <dbReference type="ARBA" id="ARBA00023136"/>
    </source>
</evidence>
<feature type="domain" description="TonB-dependent receptor-like beta-barrel" evidence="11">
    <location>
        <begin position="326"/>
        <end position="725"/>
    </location>
</feature>
<dbReference type="Pfam" id="PF00593">
    <property type="entry name" value="TonB_dep_Rec_b-barrel"/>
    <property type="match status" value="1"/>
</dbReference>
<evidence type="ECO:0000256" key="10">
    <source>
        <dbReference type="SAM" id="SignalP"/>
    </source>
</evidence>
<evidence type="ECO:0000313" key="13">
    <source>
        <dbReference type="EMBL" id="TXE16159.1"/>
    </source>
</evidence>
<dbReference type="Gene3D" id="2.170.130.10">
    <property type="entry name" value="TonB-dependent receptor, plug domain"/>
    <property type="match status" value="1"/>
</dbReference>
<protein>
    <submittedName>
        <fullName evidence="13">TonB-dependent receptor</fullName>
    </submittedName>
</protein>
<evidence type="ECO:0000313" key="14">
    <source>
        <dbReference type="Proteomes" id="UP000321938"/>
    </source>
</evidence>
<comment type="subcellular location">
    <subcellularLocation>
        <location evidence="1 8">Cell outer membrane</location>
        <topology evidence="1 8">Multi-pass membrane protein</topology>
    </subcellularLocation>
</comment>
<dbReference type="InterPro" id="IPR037066">
    <property type="entry name" value="Plug_dom_sf"/>
</dbReference>
<comment type="similarity">
    <text evidence="8 9">Belongs to the TonB-dependent receptor family.</text>
</comment>
<dbReference type="GO" id="GO:0009279">
    <property type="term" value="C:cell outer membrane"/>
    <property type="evidence" value="ECO:0007669"/>
    <property type="project" value="UniProtKB-SubCell"/>
</dbReference>
<dbReference type="Pfam" id="PF07715">
    <property type="entry name" value="Plug"/>
    <property type="match status" value="1"/>
</dbReference>
<dbReference type="PROSITE" id="PS52016">
    <property type="entry name" value="TONB_DEPENDENT_REC_3"/>
    <property type="match status" value="1"/>
</dbReference>
<feature type="chain" id="PRO_5022736229" evidence="10">
    <location>
        <begin position="24"/>
        <end position="771"/>
    </location>
</feature>
<keyword evidence="4 8" id="KW-0812">Transmembrane</keyword>